<evidence type="ECO:0000259" key="5">
    <source>
        <dbReference type="Pfam" id="PF02702"/>
    </source>
</evidence>
<evidence type="ECO:0000256" key="4">
    <source>
        <dbReference type="SAM" id="MobiDB-lite"/>
    </source>
</evidence>
<evidence type="ECO:0000313" key="7">
    <source>
        <dbReference type="Proteomes" id="UP000198855"/>
    </source>
</evidence>
<protein>
    <submittedName>
        <fullName evidence="6">Two-component system, OmpR family, sensor histidine kinase KdpD</fullName>
    </submittedName>
</protein>
<dbReference type="OrthoDB" id="9806130at2"/>
<sequence length="773" mass="87758">MDNGYRRKSPEELLQAITKLHHGKLKIYIGAVSGTGKTYHMLRDGRQLKKQGIDVVACAVSTMQRPETMEQLTEIERIPSIHWLKEGIEYKDLDLRAIKARNPEVLLVDRLAHRNRPEADYPSRLDDIKHLLECGISVMTTINVYELDGVCDLAFQLTGIEAEHTVPDDILEFADEVRLIDVTPETLLTRLNEGHLRNAKSPHLLRRDNLGKLRELALRLMAEDVNESLEHHRRNQGLIGPSGASERVLVTVQYHWNGSIHIRRGQQVAKRLNGELLVVSFVRDNDALSKEAAAFKRSIVKLTQKIGADFEELAVPRLHRRLLSQHITEYAMSHGVTRIVLGHSKHTWLQELLHGSIANGILRLAKPIDLFFVADRTDLEGERILPARHHAESQSTYKRLSPDEKKQTTERMKRGTFKVYIGAAPGVGKTYTMLREGNVLLRKGIDVVIGLLETHGRKDTIDQVGDLTSIPKAKIAYKDTLLEEMDVPAIIERFPEVVLIDELAHSNVPGSLNKKRYEDVRSILEAGISVISTVNVQHLESLNDAVEQITGVRVRETVPDSMLRLADEVELIDVSPRALQERMREGKIYAMGKVEQALGAFFQLGNLIALRELALREIADDVDERLESWERTDTLRGPWRRQEVIFVAITDLSQADRLIRRGFRIAFRLKAQWHVMAVHSGKDAAIERRMKELLQLTEQLGGSFVVKQMKHNQYLPAFLLTHANALKSTQFIIGQEKQSWLARIFRPSIVKRILQSGRNMDVMAVSCLPSQEQ</sequence>
<organism evidence="6 7">
    <name type="scientific">Paenibacillus catalpae</name>
    <dbReference type="NCBI Taxonomy" id="1045775"/>
    <lineage>
        <taxon>Bacteria</taxon>
        <taxon>Bacillati</taxon>
        <taxon>Bacillota</taxon>
        <taxon>Bacilli</taxon>
        <taxon>Bacillales</taxon>
        <taxon>Paenibacillaceae</taxon>
        <taxon>Paenibacillus</taxon>
    </lineage>
</organism>
<dbReference type="InterPro" id="IPR014729">
    <property type="entry name" value="Rossmann-like_a/b/a_fold"/>
</dbReference>
<evidence type="ECO:0000256" key="2">
    <source>
        <dbReference type="ARBA" id="ARBA00022777"/>
    </source>
</evidence>
<dbReference type="EMBL" id="FOMT01000006">
    <property type="protein sequence ID" value="SFF20529.1"/>
    <property type="molecule type" value="Genomic_DNA"/>
</dbReference>
<dbReference type="Pfam" id="PF02702">
    <property type="entry name" value="KdpD"/>
    <property type="match status" value="2"/>
</dbReference>
<dbReference type="PANTHER" id="PTHR45569:SF1">
    <property type="entry name" value="SENSOR PROTEIN KDPD"/>
    <property type="match status" value="1"/>
</dbReference>
<dbReference type="AlphaFoldDB" id="A0A1I2GU07"/>
<keyword evidence="7" id="KW-1185">Reference proteome</keyword>
<dbReference type="STRING" id="1045775.SAMN05216378_5451"/>
<dbReference type="GO" id="GO:0005886">
    <property type="term" value="C:plasma membrane"/>
    <property type="evidence" value="ECO:0007669"/>
    <property type="project" value="TreeGrafter"/>
</dbReference>
<reference evidence="7" key="1">
    <citation type="submission" date="2016-10" db="EMBL/GenBank/DDBJ databases">
        <authorList>
            <person name="Varghese N."/>
            <person name="Submissions S."/>
        </authorList>
    </citation>
    <scope>NUCLEOTIDE SEQUENCE [LARGE SCALE GENOMIC DNA]</scope>
    <source>
        <strain evidence="7">CGMCC 1.10784</strain>
    </source>
</reference>
<dbReference type="PANTHER" id="PTHR45569">
    <property type="entry name" value="SENSOR PROTEIN KDPD"/>
    <property type="match status" value="1"/>
</dbReference>
<feature type="compositionally biased region" description="Basic and acidic residues" evidence="4">
    <location>
        <begin position="400"/>
        <end position="409"/>
    </location>
</feature>
<dbReference type="InterPro" id="IPR003852">
    <property type="entry name" value="Sig_transdc_His_kinase_KdpD_N"/>
</dbReference>
<dbReference type="Gene3D" id="3.40.50.620">
    <property type="entry name" value="HUPs"/>
    <property type="match status" value="1"/>
</dbReference>
<dbReference type="Proteomes" id="UP000198855">
    <property type="component" value="Unassembled WGS sequence"/>
</dbReference>
<dbReference type="GO" id="GO:0005737">
    <property type="term" value="C:cytoplasm"/>
    <property type="evidence" value="ECO:0007669"/>
    <property type="project" value="UniProtKB-ARBA"/>
</dbReference>
<keyword evidence="2 6" id="KW-0418">Kinase</keyword>
<keyword evidence="3" id="KW-0902">Two-component regulatory system</keyword>
<proteinExistence type="predicted"/>
<dbReference type="Gene3D" id="3.40.50.300">
    <property type="entry name" value="P-loop containing nucleotide triphosphate hydrolases"/>
    <property type="match status" value="2"/>
</dbReference>
<accession>A0A1I2GU07</accession>
<dbReference type="SUPFAM" id="SSF52402">
    <property type="entry name" value="Adenine nucleotide alpha hydrolases-like"/>
    <property type="match status" value="1"/>
</dbReference>
<feature type="domain" description="Signal transduction histidine kinase osmosensitive K+ channel sensor N-terminal" evidence="5">
    <location>
        <begin position="413"/>
        <end position="622"/>
    </location>
</feature>
<dbReference type="GO" id="GO:0000155">
    <property type="term" value="F:phosphorelay sensor kinase activity"/>
    <property type="evidence" value="ECO:0007669"/>
    <property type="project" value="InterPro"/>
</dbReference>
<evidence type="ECO:0000256" key="1">
    <source>
        <dbReference type="ARBA" id="ARBA00022679"/>
    </source>
</evidence>
<dbReference type="SUPFAM" id="SSF52540">
    <property type="entry name" value="P-loop containing nucleoside triphosphate hydrolases"/>
    <property type="match status" value="1"/>
</dbReference>
<dbReference type="RefSeq" id="WP_091189678.1">
    <property type="nucleotide sequence ID" value="NZ_FOMT01000006.1"/>
</dbReference>
<dbReference type="InterPro" id="IPR027417">
    <property type="entry name" value="P-loop_NTPase"/>
</dbReference>
<feature type="domain" description="Signal transduction histidine kinase osmosensitive K+ channel sensor N-terminal" evidence="5">
    <location>
        <begin position="22"/>
        <end position="225"/>
    </location>
</feature>
<dbReference type="FunFam" id="3.40.50.300:FF:000483">
    <property type="entry name" value="Sensor histidine kinase KdpD"/>
    <property type="match status" value="1"/>
</dbReference>
<feature type="region of interest" description="Disordered" evidence="4">
    <location>
        <begin position="390"/>
        <end position="409"/>
    </location>
</feature>
<gene>
    <name evidence="6" type="ORF">SAMN05216378_5451</name>
</gene>
<dbReference type="InterPro" id="IPR052023">
    <property type="entry name" value="Histidine_kinase_KdpD"/>
</dbReference>
<evidence type="ECO:0000313" key="6">
    <source>
        <dbReference type="EMBL" id="SFF20529.1"/>
    </source>
</evidence>
<evidence type="ECO:0000256" key="3">
    <source>
        <dbReference type="ARBA" id="ARBA00023012"/>
    </source>
</evidence>
<keyword evidence="1" id="KW-0808">Transferase</keyword>
<name>A0A1I2GU07_9BACL</name>